<evidence type="ECO:0000256" key="1">
    <source>
        <dbReference type="SAM" id="MobiDB-lite"/>
    </source>
</evidence>
<accession>A0A165BC10</accession>
<gene>
    <name evidence="2" type="ORF">LAESUDRAFT_732021</name>
</gene>
<organism evidence="2 3">
    <name type="scientific">Laetiporus sulphureus 93-53</name>
    <dbReference type="NCBI Taxonomy" id="1314785"/>
    <lineage>
        <taxon>Eukaryota</taxon>
        <taxon>Fungi</taxon>
        <taxon>Dikarya</taxon>
        <taxon>Basidiomycota</taxon>
        <taxon>Agaricomycotina</taxon>
        <taxon>Agaricomycetes</taxon>
        <taxon>Polyporales</taxon>
        <taxon>Laetiporus</taxon>
    </lineage>
</organism>
<feature type="region of interest" description="Disordered" evidence="1">
    <location>
        <begin position="1"/>
        <end position="62"/>
    </location>
</feature>
<proteinExistence type="predicted"/>
<evidence type="ECO:0000313" key="3">
    <source>
        <dbReference type="Proteomes" id="UP000076871"/>
    </source>
</evidence>
<name>A0A165BC10_9APHY</name>
<dbReference type="RefSeq" id="XP_040758448.1">
    <property type="nucleotide sequence ID" value="XM_040910152.1"/>
</dbReference>
<dbReference type="InParanoid" id="A0A165BC10"/>
<dbReference type="OrthoDB" id="3166447at2759"/>
<reference evidence="2 3" key="1">
    <citation type="journal article" date="2016" name="Mol. Biol. Evol.">
        <title>Comparative Genomics of Early-Diverging Mushroom-Forming Fungi Provides Insights into the Origins of Lignocellulose Decay Capabilities.</title>
        <authorList>
            <person name="Nagy L.G."/>
            <person name="Riley R."/>
            <person name="Tritt A."/>
            <person name="Adam C."/>
            <person name="Daum C."/>
            <person name="Floudas D."/>
            <person name="Sun H."/>
            <person name="Yadav J.S."/>
            <person name="Pangilinan J."/>
            <person name="Larsson K.H."/>
            <person name="Matsuura K."/>
            <person name="Barry K."/>
            <person name="Labutti K."/>
            <person name="Kuo R."/>
            <person name="Ohm R.A."/>
            <person name="Bhattacharya S.S."/>
            <person name="Shirouzu T."/>
            <person name="Yoshinaga Y."/>
            <person name="Martin F.M."/>
            <person name="Grigoriev I.V."/>
            <person name="Hibbett D.S."/>
        </authorList>
    </citation>
    <scope>NUCLEOTIDE SEQUENCE [LARGE SCALE GENOMIC DNA]</scope>
    <source>
        <strain evidence="2 3">93-53</strain>
    </source>
</reference>
<evidence type="ECO:0000313" key="2">
    <source>
        <dbReference type="EMBL" id="KZT00708.1"/>
    </source>
</evidence>
<keyword evidence="3" id="KW-1185">Reference proteome</keyword>
<sequence length="477" mass="52178">MPRPTLSAHSAPPGSSVYHHPDVHTNPKHSSSMADFEVEHSPGQSTAALPSLRRRRPSEDFDNETAFRSSVAALLMIKAHPFAVSGRIPIDPSALTLFFRSKSGITHSVDFPIDIDHDMPPALDVLIAACRPHPTGVDGYTSPENESLFYPPDLPLTTTLEIANHPILETVRNMLFPTLPVGHYLTAIRDKLEIVLKGNSLPVQQRPSDNRVATIVVTLPVRFRGGTLIVRSTDGREDQFAGRGGKSGDMEWTAFMADADHEVDTVQKGCRITISYGVQLKTFGPALIQPDPLIVPSDAFLDLLSPILNRSRGRRLAFYLTGDYGVNPAESLAESLVPYLKGGDSLLYHAIKLYKLSPELRWTAGGYIWPVDKTVELLSDLSESPNGSHARMPISVINGGRLPGTFNSSTLEPDGQEDDDLHRRVQKSGAVPIAETDIVLLNDFSVTGPITKERVPFAQGRDLEKLVVNVLMVVFVP</sequence>
<dbReference type="GeneID" id="63827181"/>
<dbReference type="EMBL" id="KV427679">
    <property type="protein sequence ID" value="KZT00708.1"/>
    <property type="molecule type" value="Genomic_DNA"/>
</dbReference>
<dbReference type="AlphaFoldDB" id="A0A165BC10"/>
<dbReference type="Proteomes" id="UP000076871">
    <property type="component" value="Unassembled WGS sequence"/>
</dbReference>
<protein>
    <submittedName>
        <fullName evidence="2">Uncharacterized protein</fullName>
    </submittedName>
</protein>